<accession>A0A843VTT6</accession>
<name>A0A843VTT6_COLES</name>
<keyword evidence="3" id="KW-1185">Reference proteome</keyword>
<feature type="compositionally biased region" description="Basic and acidic residues" evidence="1">
    <location>
        <begin position="134"/>
        <end position="148"/>
    </location>
</feature>
<feature type="non-terminal residue" evidence="2">
    <location>
        <position position="210"/>
    </location>
</feature>
<dbReference type="EMBL" id="NMUH01002079">
    <property type="protein sequence ID" value="MQL97647.1"/>
    <property type="molecule type" value="Genomic_DNA"/>
</dbReference>
<evidence type="ECO:0000256" key="1">
    <source>
        <dbReference type="SAM" id="MobiDB-lite"/>
    </source>
</evidence>
<feature type="region of interest" description="Disordered" evidence="1">
    <location>
        <begin position="127"/>
        <end position="149"/>
    </location>
</feature>
<sequence>MAPVSVRLPGSSRPLMVENVAWDGYSRSDSFPRLIQDEAKASDKLLRVGVRNGEGYVTEYLLVKYGLSKPWTATELEAGRDQEVNEDFAEQIPVTAHMVYEGDDVAAVVRVPSAVRVSTAVTTALTAPSPATKRPAEARASEKGPERIRLKKKATQKVVPAGVRASLAEGTDDLLGGTPPPGLTVSDQAGGILEIITSSWDERDPLRWGH</sequence>
<proteinExistence type="predicted"/>
<organism evidence="2 3">
    <name type="scientific">Colocasia esculenta</name>
    <name type="common">Wild taro</name>
    <name type="synonym">Arum esculentum</name>
    <dbReference type="NCBI Taxonomy" id="4460"/>
    <lineage>
        <taxon>Eukaryota</taxon>
        <taxon>Viridiplantae</taxon>
        <taxon>Streptophyta</taxon>
        <taxon>Embryophyta</taxon>
        <taxon>Tracheophyta</taxon>
        <taxon>Spermatophyta</taxon>
        <taxon>Magnoliopsida</taxon>
        <taxon>Liliopsida</taxon>
        <taxon>Araceae</taxon>
        <taxon>Aroideae</taxon>
        <taxon>Colocasieae</taxon>
        <taxon>Colocasia</taxon>
    </lineage>
</organism>
<protein>
    <submittedName>
        <fullName evidence="2">Uncharacterized protein</fullName>
    </submittedName>
</protein>
<comment type="caution">
    <text evidence="2">The sequence shown here is derived from an EMBL/GenBank/DDBJ whole genome shotgun (WGS) entry which is preliminary data.</text>
</comment>
<evidence type="ECO:0000313" key="2">
    <source>
        <dbReference type="EMBL" id="MQL97647.1"/>
    </source>
</evidence>
<dbReference type="AlphaFoldDB" id="A0A843VTT6"/>
<dbReference type="Proteomes" id="UP000652761">
    <property type="component" value="Unassembled WGS sequence"/>
</dbReference>
<evidence type="ECO:0000313" key="3">
    <source>
        <dbReference type="Proteomes" id="UP000652761"/>
    </source>
</evidence>
<reference evidence="2" key="1">
    <citation type="submission" date="2017-07" db="EMBL/GenBank/DDBJ databases">
        <title>Taro Niue Genome Assembly and Annotation.</title>
        <authorList>
            <person name="Atibalentja N."/>
            <person name="Keating K."/>
            <person name="Fields C.J."/>
        </authorList>
    </citation>
    <scope>NUCLEOTIDE SEQUENCE</scope>
    <source>
        <strain evidence="2">Niue_2</strain>
        <tissue evidence="2">Leaf</tissue>
    </source>
</reference>
<gene>
    <name evidence="2" type="ORF">Taro_030343</name>
</gene>